<reference evidence="2 3" key="1">
    <citation type="submission" date="2020-08" db="EMBL/GenBank/DDBJ databases">
        <title>Genomic Encyclopedia of Type Strains, Phase IV (KMG-IV): sequencing the most valuable type-strain genomes for metagenomic binning, comparative biology and taxonomic classification.</title>
        <authorList>
            <person name="Goeker M."/>
        </authorList>
    </citation>
    <scope>NUCLEOTIDE SEQUENCE [LARGE SCALE GENOMIC DNA]</scope>
    <source>
        <strain evidence="2 3">DSM 29348</strain>
    </source>
</reference>
<dbReference type="RefSeq" id="WP_183954289.1">
    <property type="nucleotide sequence ID" value="NZ_JACIEB010000002.1"/>
</dbReference>
<keyword evidence="1" id="KW-0732">Signal</keyword>
<gene>
    <name evidence="2" type="ORF">GGR44_000910</name>
</gene>
<protein>
    <recommendedName>
        <fullName evidence="4">Lipoprotein</fullName>
    </recommendedName>
</protein>
<keyword evidence="3" id="KW-1185">Reference proteome</keyword>
<dbReference type="EMBL" id="JACIEB010000002">
    <property type="protein sequence ID" value="MBB3981263.1"/>
    <property type="molecule type" value="Genomic_DNA"/>
</dbReference>
<feature type="signal peptide" evidence="1">
    <location>
        <begin position="1"/>
        <end position="25"/>
    </location>
</feature>
<evidence type="ECO:0000256" key="1">
    <source>
        <dbReference type="SAM" id="SignalP"/>
    </source>
</evidence>
<proteinExistence type="predicted"/>
<name>A0A7W6DDM7_9SPHN</name>
<sequence>MRLSSSFAARAATIFILAALTTACATVSPESRLRNGLMEAGLSPRMSACMASDMVDRLSILQLRRLSSLASLRNSDMGKMSVDRFLYKIRALEDPEIFAVASKAAMRCAM</sequence>
<comment type="caution">
    <text evidence="2">The sequence shown here is derived from an EMBL/GenBank/DDBJ whole genome shotgun (WGS) entry which is preliminary data.</text>
</comment>
<organism evidence="2 3">
    <name type="scientific">Sphingobium fontiphilum</name>
    <dbReference type="NCBI Taxonomy" id="944425"/>
    <lineage>
        <taxon>Bacteria</taxon>
        <taxon>Pseudomonadati</taxon>
        <taxon>Pseudomonadota</taxon>
        <taxon>Alphaproteobacteria</taxon>
        <taxon>Sphingomonadales</taxon>
        <taxon>Sphingomonadaceae</taxon>
        <taxon>Sphingobium</taxon>
    </lineage>
</organism>
<evidence type="ECO:0000313" key="2">
    <source>
        <dbReference type="EMBL" id="MBB3981263.1"/>
    </source>
</evidence>
<evidence type="ECO:0008006" key="4">
    <source>
        <dbReference type="Google" id="ProtNLM"/>
    </source>
</evidence>
<evidence type="ECO:0000313" key="3">
    <source>
        <dbReference type="Proteomes" id="UP000552757"/>
    </source>
</evidence>
<dbReference type="AlphaFoldDB" id="A0A7W6DDM7"/>
<feature type="chain" id="PRO_5031089005" description="Lipoprotein" evidence="1">
    <location>
        <begin position="26"/>
        <end position="110"/>
    </location>
</feature>
<dbReference type="PROSITE" id="PS51257">
    <property type="entry name" value="PROKAR_LIPOPROTEIN"/>
    <property type="match status" value="1"/>
</dbReference>
<accession>A0A7W6DDM7</accession>
<dbReference type="Proteomes" id="UP000552757">
    <property type="component" value="Unassembled WGS sequence"/>
</dbReference>